<reference evidence="4" key="1">
    <citation type="submission" date="2016-10" db="EMBL/GenBank/DDBJ databases">
        <authorList>
            <person name="Varghese N."/>
            <person name="Submissions S."/>
        </authorList>
    </citation>
    <scope>NUCLEOTIDE SEQUENCE [LARGE SCALE GENOMIC DNA]</scope>
    <source>
        <strain evidence="4">DSM 16471</strain>
    </source>
</reference>
<gene>
    <name evidence="3" type="ORF">SAMN04488008_102510</name>
</gene>
<name>A0A1H7L932_9FLAO</name>
<dbReference type="STRING" id="228957.SAMN04488008_102510"/>
<feature type="transmembrane region" description="Helical" evidence="1">
    <location>
        <begin position="95"/>
        <end position="114"/>
    </location>
</feature>
<evidence type="ECO:0000256" key="1">
    <source>
        <dbReference type="SAM" id="Phobius"/>
    </source>
</evidence>
<feature type="chain" id="PRO_5011634145" evidence="2">
    <location>
        <begin position="26"/>
        <end position="142"/>
    </location>
</feature>
<keyword evidence="1" id="KW-0812">Transmembrane</keyword>
<accession>A0A1H7L932</accession>
<organism evidence="3 4">
    <name type="scientific">Maribacter orientalis</name>
    <dbReference type="NCBI Taxonomy" id="228957"/>
    <lineage>
        <taxon>Bacteria</taxon>
        <taxon>Pseudomonadati</taxon>
        <taxon>Bacteroidota</taxon>
        <taxon>Flavobacteriia</taxon>
        <taxon>Flavobacteriales</taxon>
        <taxon>Flavobacteriaceae</taxon>
        <taxon>Maribacter</taxon>
    </lineage>
</organism>
<keyword evidence="2" id="KW-0732">Signal</keyword>
<dbReference type="Proteomes" id="UP000198990">
    <property type="component" value="Unassembled WGS sequence"/>
</dbReference>
<dbReference type="EMBL" id="FNZN01000002">
    <property type="protein sequence ID" value="SEK95479.1"/>
    <property type="molecule type" value="Genomic_DNA"/>
</dbReference>
<protein>
    <submittedName>
        <fullName evidence="3">Uncharacterized protein</fullName>
    </submittedName>
</protein>
<dbReference type="AlphaFoldDB" id="A0A1H7L932"/>
<feature type="signal peptide" evidence="2">
    <location>
        <begin position="1"/>
        <end position="25"/>
    </location>
</feature>
<proteinExistence type="predicted"/>
<evidence type="ECO:0000313" key="3">
    <source>
        <dbReference type="EMBL" id="SEK95479.1"/>
    </source>
</evidence>
<sequence>MKKSFLKFLLSICILLSSVYSPLFANINSGENSLYTIEQQFAISTHSNLLNSVRNQNATIKGSFDNADKVLEIDATEIEEEEENEHSFIKKGGEFYYTSTTFYLLSLLFLFSFFTNNNRFQRLFTHFSYINRRFVLFQVFRL</sequence>
<dbReference type="OrthoDB" id="1179344at2"/>
<dbReference type="RefSeq" id="WP_091621377.1">
    <property type="nucleotide sequence ID" value="NZ_FNZN01000002.1"/>
</dbReference>
<evidence type="ECO:0000313" key="4">
    <source>
        <dbReference type="Proteomes" id="UP000198990"/>
    </source>
</evidence>
<evidence type="ECO:0000256" key="2">
    <source>
        <dbReference type="SAM" id="SignalP"/>
    </source>
</evidence>
<keyword evidence="1" id="KW-0472">Membrane</keyword>
<keyword evidence="1" id="KW-1133">Transmembrane helix</keyword>
<keyword evidence="4" id="KW-1185">Reference proteome</keyword>